<protein>
    <submittedName>
        <fullName evidence="1">Uncharacterized protein</fullName>
    </submittedName>
</protein>
<sequence length="197" mass="22099">MSRSPGSCGDLSIGSIPVGCASAAAHVFDSVSDTTVPTRDGVTGTMMLMMSKRLRTRKMLFKFMESMPIAVDEESTSTRPLERTVLTFERRHGPLPLRPNVYGRVFMVESKYQNQKIPCFDIEARLSLMDPHEGNGSLKWDQLLKEQCLALERLARLYGSQFALWSPSDNKHCTRVRLCLTKETKVLKLSIALPSTD</sequence>
<name>A0ABR2ZBS9_9AGAR</name>
<evidence type="ECO:0000313" key="2">
    <source>
        <dbReference type="Proteomes" id="UP001437256"/>
    </source>
</evidence>
<proteinExistence type="predicted"/>
<organism evidence="1 2">
    <name type="scientific">Marasmius tenuissimus</name>
    <dbReference type="NCBI Taxonomy" id="585030"/>
    <lineage>
        <taxon>Eukaryota</taxon>
        <taxon>Fungi</taxon>
        <taxon>Dikarya</taxon>
        <taxon>Basidiomycota</taxon>
        <taxon>Agaricomycotina</taxon>
        <taxon>Agaricomycetes</taxon>
        <taxon>Agaricomycetidae</taxon>
        <taxon>Agaricales</taxon>
        <taxon>Marasmiineae</taxon>
        <taxon>Marasmiaceae</taxon>
        <taxon>Marasmius</taxon>
    </lineage>
</organism>
<comment type="caution">
    <text evidence="1">The sequence shown here is derived from an EMBL/GenBank/DDBJ whole genome shotgun (WGS) entry which is preliminary data.</text>
</comment>
<keyword evidence="2" id="KW-1185">Reference proteome</keyword>
<evidence type="ECO:0000313" key="1">
    <source>
        <dbReference type="EMBL" id="KAL0058669.1"/>
    </source>
</evidence>
<accession>A0ABR2ZBS9</accession>
<reference evidence="1 2" key="1">
    <citation type="submission" date="2024-05" db="EMBL/GenBank/DDBJ databases">
        <title>A draft genome resource for the thread blight pathogen Marasmius tenuissimus strain MS-2.</title>
        <authorList>
            <person name="Yulfo-Soto G.E."/>
            <person name="Baruah I.K."/>
            <person name="Amoako-Attah I."/>
            <person name="Bukari Y."/>
            <person name="Meinhardt L.W."/>
            <person name="Bailey B.A."/>
            <person name="Cohen S.P."/>
        </authorList>
    </citation>
    <scope>NUCLEOTIDE SEQUENCE [LARGE SCALE GENOMIC DNA]</scope>
    <source>
        <strain evidence="1 2">MS-2</strain>
    </source>
</reference>
<dbReference type="EMBL" id="JBBXMP010000287">
    <property type="protein sequence ID" value="KAL0058669.1"/>
    <property type="molecule type" value="Genomic_DNA"/>
</dbReference>
<gene>
    <name evidence="1" type="ORF">AAF712_014639</name>
</gene>
<dbReference type="Proteomes" id="UP001437256">
    <property type="component" value="Unassembled WGS sequence"/>
</dbReference>